<evidence type="ECO:0000259" key="2">
    <source>
        <dbReference type="Pfam" id="PF02517"/>
    </source>
</evidence>
<organism evidence="3 4">
    <name type="scientific">Nocardiopsis kunsanensis</name>
    <dbReference type="NCBI Taxonomy" id="141693"/>
    <lineage>
        <taxon>Bacteria</taxon>
        <taxon>Bacillati</taxon>
        <taxon>Actinomycetota</taxon>
        <taxon>Actinomycetes</taxon>
        <taxon>Streptosporangiales</taxon>
        <taxon>Nocardiopsidaceae</taxon>
        <taxon>Nocardiopsis</taxon>
    </lineage>
</organism>
<dbReference type="Proteomes" id="UP000654947">
    <property type="component" value="Unassembled WGS sequence"/>
</dbReference>
<feature type="transmembrane region" description="Helical" evidence="1">
    <location>
        <begin position="71"/>
        <end position="97"/>
    </location>
</feature>
<feature type="transmembrane region" description="Helical" evidence="1">
    <location>
        <begin position="298"/>
        <end position="321"/>
    </location>
</feature>
<feature type="transmembrane region" description="Helical" evidence="1">
    <location>
        <begin position="151"/>
        <end position="176"/>
    </location>
</feature>
<keyword evidence="1" id="KW-1133">Transmembrane helix</keyword>
<accession>A0A918X913</accession>
<sequence>MRTSAFAPAEVPSGESYHTLARTTRSRWWMTPLTLLVFALLLSVLWMGVVLAMTIVSVIGGSGLAPDSMSIGVIATLAFGLASTALLIPIVFFLVRVVQWRRIGSLMSVEGTLRWSWLGRCLVLAIGPVALCLLLLWAPSDTLVAGTAPEAVSSVAVSGTGVLLGALLVIFLVVPFQAAAEEMTLRGMVMQLVGALVSRESTSAAARVLRSPWPAILASGTLFACLYAAVHPGNVWTTAALAVLGVAMAWLTWYTGGIEAAVGLHLVNSLVQYTLVVYDGRIDEIGTGAVVGAGLPPGAGTPFGLVFTVVQAGLFVLLVVVSARRRGVRRVSP</sequence>
<feature type="domain" description="CAAX prenyl protease 2/Lysostaphin resistance protein A-like" evidence="2">
    <location>
        <begin position="166"/>
        <end position="270"/>
    </location>
</feature>
<keyword evidence="1" id="KW-0812">Transmembrane</keyword>
<dbReference type="Pfam" id="PF02517">
    <property type="entry name" value="Rce1-like"/>
    <property type="match status" value="1"/>
</dbReference>
<evidence type="ECO:0000313" key="3">
    <source>
        <dbReference type="EMBL" id="GHD18806.1"/>
    </source>
</evidence>
<dbReference type="GO" id="GO:0004175">
    <property type="term" value="F:endopeptidase activity"/>
    <property type="evidence" value="ECO:0007669"/>
    <property type="project" value="UniProtKB-ARBA"/>
</dbReference>
<dbReference type="RefSeq" id="WP_193517449.1">
    <property type="nucleotide sequence ID" value="NZ_BMXL01000003.1"/>
</dbReference>
<gene>
    <name evidence="3" type="ORF">GCM10007147_09360</name>
</gene>
<dbReference type="AlphaFoldDB" id="A0A918X913"/>
<reference evidence="3 4" key="1">
    <citation type="journal article" date="2014" name="Int. J. Syst. Evol. Microbiol.">
        <title>Complete genome sequence of Corynebacterium casei LMG S-19264T (=DSM 44701T), isolated from a smear-ripened cheese.</title>
        <authorList>
            <consortium name="US DOE Joint Genome Institute (JGI-PGF)"/>
            <person name="Walter F."/>
            <person name="Albersmeier A."/>
            <person name="Kalinowski J."/>
            <person name="Ruckert C."/>
        </authorList>
    </citation>
    <scope>NUCLEOTIDE SEQUENCE [LARGE SCALE GENOMIC DNA]</scope>
    <source>
        <strain evidence="3 4">KCTC 19473</strain>
    </source>
</reference>
<keyword evidence="1" id="KW-0472">Membrane</keyword>
<evidence type="ECO:0000313" key="4">
    <source>
        <dbReference type="Proteomes" id="UP000654947"/>
    </source>
</evidence>
<feature type="transmembrane region" description="Helical" evidence="1">
    <location>
        <begin position="260"/>
        <end position="278"/>
    </location>
</feature>
<dbReference type="EMBL" id="BMXL01000003">
    <property type="protein sequence ID" value="GHD18806.1"/>
    <property type="molecule type" value="Genomic_DNA"/>
</dbReference>
<keyword evidence="4" id="KW-1185">Reference proteome</keyword>
<feature type="transmembrane region" description="Helical" evidence="1">
    <location>
        <begin position="236"/>
        <end position="253"/>
    </location>
</feature>
<dbReference type="GO" id="GO:0080120">
    <property type="term" value="P:CAAX-box protein maturation"/>
    <property type="evidence" value="ECO:0007669"/>
    <property type="project" value="UniProtKB-ARBA"/>
</dbReference>
<comment type="caution">
    <text evidence="3">The sequence shown here is derived from an EMBL/GenBank/DDBJ whole genome shotgun (WGS) entry which is preliminary data.</text>
</comment>
<proteinExistence type="predicted"/>
<feature type="transmembrane region" description="Helical" evidence="1">
    <location>
        <begin position="117"/>
        <end position="139"/>
    </location>
</feature>
<name>A0A918X913_9ACTN</name>
<feature type="transmembrane region" description="Helical" evidence="1">
    <location>
        <begin position="35"/>
        <end position="59"/>
    </location>
</feature>
<protein>
    <recommendedName>
        <fullName evidence="2">CAAX prenyl protease 2/Lysostaphin resistance protein A-like domain-containing protein</fullName>
    </recommendedName>
</protein>
<feature type="transmembrane region" description="Helical" evidence="1">
    <location>
        <begin position="213"/>
        <end position="230"/>
    </location>
</feature>
<dbReference type="InterPro" id="IPR003675">
    <property type="entry name" value="Rce1/LyrA-like_dom"/>
</dbReference>
<evidence type="ECO:0000256" key="1">
    <source>
        <dbReference type="SAM" id="Phobius"/>
    </source>
</evidence>